<comment type="caution">
    <text evidence="2">The sequence shown here is derived from an EMBL/GenBank/DDBJ whole genome shotgun (WGS) entry which is preliminary data.</text>
</comment>
<evidence type="ECO:0000313" key="2">
    <source>
        <dbReference type="EMBL" id="EJW93574.1"/>
    </source>
</evidence>
<keyword evidence="2" id="KW-0378">Hydrolase</keyword>
<proteinExistence type="predicted"/>
<feature type="non-terminal residue" evidence="2">
    <location>
        <position position="197"/>
    </location>
</feature>
<reference evidence="2" key="1">
    <citation type="journal article" date="2012" name="PLoS ONE">
        <title>Gene sets for utilization of primary and secondary nutrition supplies in the distal gut of endangered iberian lynx.</title>
        <authorList>
            <person name="Alcaide M."/>
            <person name="Messina E."/>
            <person name="Richter M."/>
            <person name="Bargiela R."/>
            <person name="Peplies J."/>
            <person name="Huws S.A."/>
            <person name="Newbold C.J."/>
            <person name="Golyshin P.N."/>
            <person name="Simon M.A."/>
            <person name="Lopez G."/>
            <person name="Yakimov M.M."/>
            <person name="Ferrer M."/>
        </authorList>
    </citation>
    <scope>NUCLEOTIDE SEQUENCE</scope>
</reference>
<accession>J9G210</accession>
<protein>
    <submittedName>
        <fullName evidence="2">HNH endonuclease domain protein</fullName>
    </submittedName>
</protein>
<dbReference type="InterPro" id="IPR002711">
    <property type="entry name" value="HNH"/>
</dbReference>
<gene>
    <name evidence="2" type="ORF">EVA_18319</name>
</gene>
<dbReference type="SMART" id="SM00507">
    <property type="entry name" value="HNHc"/>
    <property type="match status" value="1"/>
</dbReference>
<feature type="domain" description="HNH nuclease" evidence="1">
    <location>
        <begin position="142"/>
        <end position="194"/>
    </location>
</feature>
<dbReference type="InterPro" id="IPR003615">
    <property type="entry name" value="HNH_nuc"/>
</dbReference>
<dbReference type="AlphaFoldDB" id="J9G210"/>
<name>J9G210_9ZZZZ</name>
<keyword evidence="2" id="KW-0255">Endonuclease</keyword>
<dbReference type="EMBL" id="AMCI01006888">
    <property type="protein sequence ID" value="EJW93574.1"/>
    <property type="molecule type" value="Genomic_DNA"/>
</dbReference>
<keyword evidence="2" id="KW-0540">Nuclease</keyword>
<dbReference type="Gene3D" id="1.10.30.50">
    <property type="match status" value="1"/>
</dbReference>
<organism evidence="2">
    <name type="scientific">gut metagenome</name>
    <dbReference type="NCBI Taxonomy" id="749906"/>
    <lineage>
        <taxon>unclassified sequences</taxon>
        <taxon>metagenomes</taxon>
        <taxon>organismal metagenomes</taxon>
    </lineage>
</organism>
<dbReference type="GO" id="GO:0004519">
    <property type="term" value="F:endonuclease activity"/>
    <property type="evidence" value="ECO:0007669"/>
    <property type="project" value="UniProtKB-KW"/>
</dbReference>
<dbReference type="GO" id="GO:0008270">
    <property type="term" value="F:zinc ion binding"/>
    <property type="evidence" value="ECO:0007669"/>
    <property type="project" value="InterPro"/>
</dbReference>
<dbReference type="CDD" id="cd00085">
    <property type="entry name" value="HNHc"/>
    <property type="match status" value="1"/>
</dbReference>
<feature type="non-terminal residue" evidence="2">
    <location>
        <position position="1"/>
    </location>
</feature>
<sequence>FSKTGCAADTLAGDYLKGASIRQEYLETAILWAASAEGKTIEAYMAQHQNDPSAVILWNYFRSVIDWVQAIFPKKRKEMKGLPWGLFYNVHGKRTDLDPKKLELEIQRLMGDEDVTKKSGIYEYLLTGEEKKLSIRTFDRRDALAAYEKQGHKCPICGETFEFEQMHADHITPWSKGGKTTPENCQMLCRDCNLKKG</sequence>
<dbReference type="GO" id="GO:0003676">
    <property type="term" value="F:nucleic acid binding"/>
    <property type="evidence" value="ECO:0007669"/>
    <property type="project" value="InterPro"/>
</dbReference>
<evidence type="ECO:0000259" key="1">
    <source>
        <dbReference type="SMART" id="SM00507"/>
    </source>
</evidence>
<dbReference type="Pfam" id="PF01844">
    <property type="entry name" value="HNH"/>
    <property type="match status" value="1"/>
</dbReference>